<accession>A0AA39H0V0</accession>
<feature type="signal peptide" evidence="7">
    <location>
        <begin position="1"/>
        <end position="17"/>
    </location>
</feature>
<evidence type="ECO:0000256" key="1">
    <source>
        <dbReference type="ARBA" id="ARBA00004613"/>
    </source>
</evidence>
<evidence type="ECO:0000256" key="6">
    <source>
        <dbReference type="ARBA" id="ARBA00023320"/>
    </source>
</evidence>
<reference evidence="8" key="1">
    <citation type="submission" date="2023-06" db="EMBL/GenBank/DDBJ databases">
        <title>Genomic analysis of the entomopathogenic nematode Steinernema hermaphroditum.</title>
        <authorList>
            <person name="Schwarz E.M."/>
            <person name="Heppert J.K."/>
            <person name="Baniya A."/>
            <person name="Schwartz H.T."/>
            <person name="Tan C.-H."/>
            <person name="Antoshechkin I."/>
            <person name="Sternberg P.W."/>
            <person name="Goodrich-Blair H."/>
            <person name="Dillman A.R."/>
        </authorList>
    </citation>
    <scope>NUCLEOTIDE SEQUENCE</scope>
    <source>
        <strain evidence="8">PS9179</strain>
        <tissue evidence="8">Whole animal</tissue>
    </source>
</reference>
<dbReference type="EMBL" id="JAUCMV010000005">
    <property type="protein sequence ID" value="KAK0396704.1"/>
    <property type="molecule type" value="Genomic_DNA"/>
</dbReference>
<evidence type="ECO:0000313" key="9">
    <source>
        <dbReference type="Proteomes" id="UP001175271"/>
    </source>
</evidence>
<keyword evidence="3" id="KW-0964">Secreted</keyword>
<dbReference type="GO" id="GO:0007218">
    <property type="term" value="P:neuropeptide signaling pathway"/>
    <property type="evidence" value="ECO:0007669"/>
    <property type="project" value="UniProtKB-KW"/>
</dbReference>
<evidence type="ECO:0000256" key="3">
    <source>
        <dbReference type="ARBA" id="ARBA00022525"/>
    </source>
</evidence>
<feature type="chain" id="PRO_5041337380" evidence="7">
    <location>
        <begin position="18"/>
        <end position="180"/>
    </location>
</feature>
<protein>
    <submittedName>
        <fullName evidence="8">Uncharacterized protein</fullName>
    </submittedName>
</protein>
<keyword evidence="6" id="KW-0527">Neuropeptide</keyword>
<comment type="caution">
    <text evidence="8">The sequence shown here is derived from an EMBL/GenBank/DDBJ whole genome shotgun (WGS) entry which is preliminary data.</text>
</comment>
<evidence type="ECO:0000256" key="4">
    <source>
        <dbReference type="ARBA" id="ARBA00022685"/>
    </source>
</evidence>
<gene>
    <name evidence="8" type="ORF">QR680_001820</name>
</gene>
<keyword evidence="7" id="KW-0732">Signal</keyword>
<organism evidence="8 9">
    <name type="scientific">Steinernema hermaphroditum</name>
    <dbReference type="NCBI Taxonomy" id="289476"/>
    <lineage>
        <taxon>Eukaryota</taxon>
        <taxon>Metazoa</taxon>
        <taxon>Ecdysozoa</taxon>
        <taxon>Nematoda</taxon>
        <taxon>Chromadorea</taxon>
        <taxon>Rhabditida</taxon>
        <taxon>Tylenchina</taxon>
        <taxon>Panagrolaimomorpha</taxon>
        <taxon>Strongyloidoidea</taxon>
        <taxon>Steinernematidae</taxon>
        <taxon>Steinernema</taxon>
    </lineage>
</organism>
<comment type="similarity">
    <text evidence="2">Belongs to the FARP (FMRFamide related peptide) family.</text>
</comment>
<comment type="subcellular location">
    <subcellularLocation>
        <location evidence="1">Secreted</location>
    </subcellularLocation>
</comment>
<proteinExistence type="inferred from homology"/>
<dbReference type="Pfam" id="PF01581">
    <property type="entry name" value="FARP"/>
    <property type="match status" value="4"/>
</dbReference>
<keyword evidence="9" id="KW-1185">Reference proteome</keyword>
<dbReference type="AlphaFoldDB" id="A0AA39H0V0"/>
<sequence length="180" mass="20448">MLPLLALIIASPSLVASSDLSCRTGAALAAENIGYDLCHLERKVEMLQLLVQDLIKRFEIVPPVFEEGELKEVAKRKNEFIRFGKRKNEFIRFGKRKNEFIRFGRSADDLNFEPTVALEPKGSPEMMDPALVYGSDGEVISRVQSQLLGALQMLQAYQDGPTKLAEKRRNKFEFIRFGRK</sequence>
<evidence type="ECO:0000256" key="2">
    <source>
        <dbReference type="ARBA" id="ARBA00006356"/>
    </source>
</evidence>
<evidence type="ECO:0000256" key="5">
    <source>
        <dbReference type="ARBA" id="ARBA00022815"/>
    </source>
</evidence>
<evidence type="ECO:0000313" key="8">
    <source>
        <dbReference type="EMBL" id="KAK0396704.1"/>
    </source>
</evidence>
<keyword evidence="4" id="KW-0165">Cleavage on pair of basic residues</keyword>
<dbReference type="Proteomes" id="UP001175271">
    <property type="component" value="Unassembled WGS sequence"/>
</dbReference>
<dbReference type="InterPro" id="IPR002544">
    <property type="entry name" value="FMRFamid-related_peptide-like"/>
</dbReference>
<dbReference type="GO" id="GO:0005576">
    <property type="term" value="C:extracellular region"/>
    <property type="evidence" value="ECO:0007669"/>
    <property type="project" value="UniProtKB-SubCell"/>
</dbReference>
<evidence type="ECO:0000256" key="7">
    <source>
        <dbReference type="SAM" id="SignalP"/>
    </source>
</evidence>
<keyword evidence="5" id="KW-0027">Amidation</keyword>
<name>A0AA39H0V0_9BILA</name>